<keyword evidence="1" id="KW-1133">Transmembrane helix</keyword>
<accession>A0A0U4CCG3</accession>
<dbReference type="PATRIC" id="fig|2041.4.peg.2728"/>
<dbReference type="Proteomes" id="UP000067689">
    <property type="component" value="Chromosome"/>
</dbReference>
<keyword evidence="1" id="KW-0812">Transmembrane</keyword>
<name>A0A0U4CCG3_9ACTN</name>
<gene>
    <name evidence="2" type="ORF">AERYTH_13075</name>
</gene>
<proteinExistence type="predicted"/>
<evidence type="ECO:0000313" key="2">
    <source>
        <dbReference type="EMBL" id="ALX05563.1"/>
    </source>
</evidence>
<evidence type="ECO:0000256" key="1">
    <source>
        <dbReference type="SAM" id="Phobius"/>
    </source>
</evidence>
<organism evidence="2 3">
    <name type="scientific">Aeromicrobium erythreum</name>
    <dbReference type="NCBI Taxonomy" id="2041"/>
    <lineage>
        <taxon>Bacteria</taxon>
        <taxon>Bacillati</taxon>
        <taxon>Actinomycetota</taxon>
        <taxon>Actinomycetes</taxon>
        <taxon>Propionibacteriales</taxon>
        <taxon>Nocardioidaceae</taxon>
        <taxon>Aeromicrobium</taxon>
    </lineage>
</organism>
<feature type="transmembrane region" description="Helical" evidence="1">
    <location>
        <begin position="33"/>
        <end position="50"/>
    </location>
</feature>
<keyword evidence="3" id="KW-1185">Reference proteome</keyword>
<reference evidence="2 3" key="1">
    <citation type="journal article" date="1991" name="Int. J. Syst. Bacteriol.">
        <title>Description of the erythromycin-producing bacterium Arthrobacter sp. strain NRRL B-3381 as Aeromicrobium erythreum gen. nov., sp. nov.</title>
        <authorList>
            <person name="Miller E.S."/>
            <person name="Woese C.R."/>
            <person name="Brenner S."/>
        </authorList>
    </citation>
    <scope>NUCLEOTIDE SEQUENCE [LARGE SCALE GENOMIC DNA]</scope>
    <source>
        <strain evidence="2 3">AR18</strain>
    </source>
</reference>
<dbReference type="AlphaFoldDB" id="A0A0U4CCG3"/>
<protein>
    <submittedName>
        <fullName evidence="2">Uncharacterized protein</fullName>
    </submittedName>
</protein>
<keyword evidence="1" id="KW-0472">Membrane</keyword>
<dbReference type="KEGG" id="aer:AERYTH_13075"/>
<dbReference type="EMBL" id="CP011502">
    <property type="protein sequence ID" value="ALX05563.1"/>
    <property type="molecule type" value="Genomic_DNA"/>
</dbReference>
<dbReference type="RefSeq" id="WP_067859518.1">
    <property type="nucleotide sequence ID" value="NZ_CP011502.1"/>
</dbReference>
<evidence type="ECO:0000313" key="3">
    <source>
        <dbReference type="Proteomes" id="UP000067689"/>
    </source>
</evidence>
<sequence>MDVKRAHGAVIVAAAASAATVWAVAGRAEGLGAAVTTAAVAAWAAWVVVGRPRRDARRAPADGSAARRDDLSVDDCLNILFVVVMCQPLLRYVARAEAAADGALWVGTAVAAYLVWAFYGRPRLRRRSVPAPSVDS</sequence>
<feature type="transmembrane region" description="Helical" evidence="1">
    <location>
        <begin position="102"/>
        <end position="119"/>
    </location>
</feature>
<feature type="transmembrane region" description="Helical" evidence="1">
    <location>
        <begin position="71"/>
        <end position="90"/>
    </location>
</feature>